<dbReference type="PANTHER" id="PTHR46623">
    <property type="entry name" value="CARBOXYMETHYLENEBUTENOLIDASE-RELATED"/>
    <property type="match status" value="1"/>
</dbReference>
<feature type="domain" description="Dienelactone hydrolase" evidence="1">
    <location>
        <begin position="21"/>
        <end position="234"/>
    </location>
</feature>
<dbReference type="Gene3D" id="3.40.50.1820">
    <property type="entry name" value="alpha/beta hydrolase"/>
    <property type="match status" value="1"/>
</dbReference>
<sequence length="236" mass="25371">MSANEAPTNITIPALDGEGDIPAYVARPDADSARAIIVIPEIFGVNAGIRKKCDDWAALGYLAIAPDIFWRFAPGIELDPDVEAEMNEALGYFGQFDPDKGVKDIEAAIRWLRAAGADRIGCVGFCLGGRLAYMAAARTDIDASVGYYGVMIDTMLNESHANSNPLMLHVPTADHFVSAEAQAKMHEALGPHPKVTLHDYQGLDHGFAATSGDRRDEAGAQLADGRTRDFFAKHLA</sequence>
<evidence type="ECO:0000313" key="3">
    <source>
        <dbReference type="Proteomes" id="UP000198339"/>
    </source>
</evidence>
<dbReference type="Pfam" id="PF01738">
    <property type="entry name" value="DLH"/>
    <property type="match status" value="1"/>
</dbReference>
<dbReference type="AlphaFoldDB" id="A0A239ICV7"/>
<accession>A0A239ICV7</accession>
<dbReference type="EMBL" id="FZPA01000007">
    <property type="protein sequence ID" value="SNS91359.1"/>
    <property type="molecule type" value="Genomic_DNA"/>
</dbReference>
<organism evidence="2 3">
    <name type="scientific">Sphingopyxis indica</name>
    <dbReference type="NCBI Taxonomy" id="436663"/>
    <lineage>
        <taxon>Bacteria</taxon>
        <taxon>Pseudomonadati</taxon>
        <taxon>Pseudomonadota</taxon>
        <taxon>Alphaproteobacteria</taxon>
        <taxon>Sphingomonadales</taxon>
        <taxon>Sphingomonadaceae</taxon>
        <taxon>Sphingopyxis</taxon>
    </lineage>
</organism>
<dbReference type="PANTHER" id="PTHR46623:SF6">
    <property type="entry name" value="ALPHA_BETA-HYDROLASES SUPERFAMILY PROTEIN"/>
    <property type="match status" value="1"/>
</dbReference>
<dbReference type="InterPro" id="IPR002925">
    <property type="entry name" value="Dienelactn_hydro"/>
</dbReference>
<evidence type="ECO:0000313" key="2">
    <source>
        <dbReference type="EMBL" id="SNS91359.1"/>
    </source>
</evidence>
<dbReference type="GO" id="GO:0016787">
    <property type="term" value="F:hydrolase activity"/>
    <property type="evidence" value="ECO:0007669"/>
    <property type="project" value="InterPro"/>
</dbReference>
<dbReference type="RefSeq" id="WP_089216073.1">
    <property type="nucleotide sequence ID" value="NZ_FZPA01000007.1"/>
</dbReference>
<name>A0A239ICV7_9SPHN</name>
<protein>
    <submittedName>
        <fullName evidence="2">Carboxymethylenebutenolidase</fullName>
    </submittedName>
</protein>
<dbReference type="OrthoDB" id="9771666at2"/>
<reference evidence="2 3" key="1">
    <citation type="submission" date="2017-06" db="EMBL/GenBank/DDBJ databases">
        <authorList>
            <person name="Kim H.J."/>
            <person name="Triplett B.A."/>
        </authorList>
    </citation>
    <scope>NUCLEOTIDE SEQUENCE [LARGE SCALE GENOMIC DNA]</scope>
    <source>
        <strain evidence="2 3">DS15</strain>
    </source>
</reference>
<proteinExistence type="predicted"/>
<gene>
    <name evidence="2" type="ORF">SAMN06295955_107146</name>
</gene>
<dbReference type="Proteomes" id="UP000198339">
    <property type="component" value="Unassembled WGS sequence"/>
</dbReference>
<dbReference type="InterPro" id="IPR029058">
    <property type="entry name" value="AB_hydrolase_fold"/>
</dbReference>
<evidence type="ECO:0000259" key="1">
    <source>
        <dbReference type="Pfam" id="PF01738"/>
    </source>
</evidence>
<keyword evidence="3" id="KW-1185">Reference proteome</keyword>
<dbReference type="InterPro" id="IPR051049">
    <property type="entry name" value="Dienelactone_hydrolase-like"/>
</dbReference>
<dbReference type="SUPFAM" id="SSF53474">
    <property type="entry name" value="alpha/beta-Hydrolases"/>
    <property type="match status" value="1"/>
</dbReference>